<accession>A0AAV5VB87</accession>
<protein>
    <recommendedName>
        <fullName evidence="3">Ribosomal protein</fullName>
    </recommendedName>
</protein>
<evidence type="ECO:0008006" key="3">
    <source>
        <dbReference type="Google" id="ProtNLM"/>
    </source>
</evidence>
<proteinExistence type="predicted"/>
<dbReference type="AlphaFoldDB" id="A0AAV5VB87"/>
<evidence type="ECO:0000313" key="1">
    <source>
        <dbReference type="EMBL" id="GMT15734.1"/>
    </source>
</evidence>
<gene>
    <name evidence="1" type="ORF">PFISCL1PPCAC_7031</name>
</gene>
<name>A0AAV5VB87_9BILA</name>
<feature type="non-terminal residue" evidence="1">
    <location>
        <position position="1"/>
    </location>
</feature>
<keyword evidence="2" id="KW-1185">Reference proteome</keyword>
<organism evidence="1 2">
    <name type="scientific">Pristionchus fissidentatus</name>
    <dbReference type="NCBI Taxonomy" id="1538716"/>
    <lineage>
        <taxon>Eukaryota</taxon>
        <taxon>Metazoa</taxon>
        <taxon>Ecdysozoa</taxon>
        <taxon>Nematoda</taxon>
        <taxon>Chromadorea</taxon>
        <taxon>Rhabditida</taxon>
        <taxon>Rhabditina</taxon>
        <taxon>Diplogasteromorpha</taxon>
        <taxon>Diplogasteroidea</taxon>
        <taxon>Neodiplogasteridae</taxon>
        <taxon>Pristionchus</taxon>
    </lineage>
</organism>
<comment type="caution">
    <text evidence="1">The sequence shown here is derived from an EMBL/GenBank/DDBJ whole genome shotgun (WGS) entry which is preliminary data.</text>
</comment>
<dbReference type="EMBL" id="BTSY01000002">
    <property type="protein sequence ID" value="GMT15734.1"/>
    <property type="molecule type" value="Genomic_DNA"/>
</dbReference>
<evidence type="ECO:0000313" key="2">
    <source>
        <dbReference type="Proteomes" id="UP001432322"/>
    </source>
</evidence>
<dbReference type="Proteomes" id="UP001432322">
    <property type="component" value="Unassembled WGS sequence"/>
</dbReference>
<sequence length="116" mass="13238">LSRLLSSSRLWPLSNRCVSRSGFILLTPHFFAHNNGLALLHVIRRVHESELEELVDAFLRNLSQHPLTEPGLDFFQLLKVSEVRRSDIGSWFNCGGLISVSKRSRQANSKKRGKEK</sequence>
<feature type="non-terminal residue" evidence="1">
    <location>
        <position position="116"/>
    </location>
</feature>
<reference evidence="1" key="1">
    <citation type="submission" date="2023-10" db="EMBL/GenBank/DDBJ databases">
        <title>Genome assembly of Pristionchus species.</title>
        <authorList>
            <person name="Yoshida K."/>
            <person name="Sommer R.J."/>
        </authorList>
    </citation>
    <scope>NUCLEOTIDE SEQUENCE</scope>
    <source>
        <strain evidence="1">RS5133</strain>
    </source>
</reference>